<evidence type="ECO:0000313" key="2">
    <source>
        <dbReference type="EMBL" id="GHO56028.1"/>
    </source>
</evidence>
<sequence length="167" mass="19839">MKHKKHRHTQDLLSTPWTPFVPCEKDPNDPDCDIFRNSRYQVHVRRLKAHDGGPDLIHLSFRRLYRGTFLPYRDKMRIKDELVGPECEGVELFPARSREVGTSNQFHLWIIDDPTFRFPFGFTRRLITEATIGDARQEPWPDNERPADCLSEEEIRALLQQEQRRRS</sequence>
<feature type="domain" description="DUF7694" evidence="1">
    <location>
        <begin position="52"/>
        <end position="111"/>
    </location>
</feature>
<organism evidence="2 3">
    <name type="scientific">Ktedonobacter robiniae</name>
    <dbReference type="NCBI Taxonomy" id="2778365"/>
    <lineage>
        <taxon>Bacteria</taxon>
        <taxon>Bacillati</taxon>
        <taxon>Chloroflexota</taxon>
        <taxon>Ktedonobacteria</taxon>
        <taxon>Ktedonobacterales</taxon>
        <taxon>Ktedonobacteraceae</taxon>
        <taxon>Ktedonobacter</taxon>
    </lineage>
</organism>
<evidence type="ECO:0000313" key="3">
    <source>
        <dbReference type="Proteomes" id="UP000654345"/>
    </source>
</evidence>
<dbReference type="Proteomes" id="UP000654345">
    <property type="component" value="Unassembled WGS sequence"/>
</dbReference>
<dbReference type="Pfam" id="PF24746">
    <property type="entry name" value="DUF7694"/>
    <property type="match status" value="1"/>
</dbReference>
<gene>
    <name evidence="2" type="ORF">KSB_45030</name>
</gene>
<evidence type="ECO:0000259" key="1">
    <source>
        <dbReference type="Pfam" id="PF24746"/>
    </source>
</evidence>
<proteinExistence type="predicted"/>
<comment type="caution">
    <text evidence="2">The sequence shown here is derived from an EMBL/GenBank/DDBJ whole genome shotgun (WGS) entry which is preliminary data.</text>
</comment>
<keyword evidence="3" id="KW-1185">Reference proteome</keyword>
<reference evidence="2 3" key="1">
    <citation type="journal article" date="2021" name="Int. J. Syst. Evol. Microbiol.">
        <title>Reticulibacter mediterranei gen. nov., sp. nov., within the new family Reticulibacteraceae fam. nov., and Ktedonospora formicarum gen. nov., sp. nov., Ktedonobacter robiniae sp. nov., Dictyobacter formicarum sp. nov. and Dictyobacter arantiisoli sp. nov., belonging to the class Ktedonobacteria.</title>
        <authorList>
            <person name="Yabe S."/>
            <person name="Zheng Y."/>
            <person name="Wang C.M."/>
            <person name="Sakai Y."/>
            <person name="Abe K."/>
            <person name="Yokota A."/>
            <person name="Donadio S."/>
            <person name="Cavaletti L."/>
            <person name="Monciardini P."/>
        </authorList>
    </citation>
    <scope>NUCLEOTIDE SEQUENCE [LARGE SCALE GENOMIC DNA]</scope>
    <source>
        <strain evidence="2 3">SOSP1-30</strain>
    </source>
</reference>
<protein>
    <recommendedName>
        <fullName evidence="1">DUF7694 domain-containing protein</fullName>
    </recommendedName>
</protein>
<dbReference type="EMBL" id="BNJG01000002">
    <property type="protein sequence ID" value="GHO56028.1"/>
    <property type="molecule type" value="Genomic_DNA"/>
</dbReference>
<dbReference type="InterPro" id="IPR056111">
    <property type="entry name" value="DUF7694"/>
</dbReference>
<name>A0ABQ3UTI2_9CHLR</name>
<dbReference type="RefSeq" id="WP_201372617.1">
    <property type="nucleotide sequence ID" value="NZ_BNJG01000002.1"/>
</dbReference>
<accession>A0ABQ3UTI2</accession>